<dbReference type="SUPFAM" id="SSF90257">
    <property type="entry name" value="Myosin rod fragments"/>
    <property type="match status" value="1"/>
</dbReference>
<comment type="caution">
    <text evidence="3">The sequence shown here is derived from an EMBL/GenBank/DDBJ whole genome shotgun (WGS) entry which is preliminary data.</text>
</comment>
<protein>
    <submittedName>
        <fullName evidence="3">Uncharacterized protein</fullName>
    </submittedName>
</protein>
<gene>
    <name evidence="3" type="ORF">EGW08_012674</name>
</gene>
<dbReference type="EMBL" id="RQTK01000444">
    <property type="protein sequence ID" value="RUS79544.1"/>
    <property type="molecule type" value="Genomic_DNA"/>
</dbReference>
<feature type="coiled-coil region" evidence="1">
    <location>
        <begin position="1272"/>
        <end position="1341"/>
    </location>
</feature>
<feature type="coiled-coil region" evidence="1">
    <location>
        <begin position="394"/>
        <end position="488"/>
    </location>
</feature>
<name>A0A3S1B4C0_ELYCH</name>
<dbReference type="Proteomes" id="UP000271974">
    <property type="component" value="Unassembled WGS sequence"/>
</dbReference>
<feature type="region of interest" description="Disordered" evidence="2">
    <location>
        <begin position="777"/>
        <end position="802"/>
    </location>
</feature>
<accession>A0A3S1B4C0</accession>
<feature type="coiled-coil region" evidence="1">
    <location>
        <begin position="1072"/>
        <end position="1099"/>
    </location>
</feature>
<proteinExistence type="predicted"/>
<feature type="coiled-coil region" evidence="1">
    <location>
        <begin position="1019"/>
        <end position="1046"/>
    </location>
</feature>
<feature type="coiled-coil region" evidence="1">
    <location>
        <begin position="826"/>
        <end position="986"/>
    </location>
</feature>
<dbReference type="SUPFAM" id="SSF46966">
    <property type="entry name" value="Spectrin repeat"/>
    <property type="match status" value="1"/>
</dbReference>
<evidence type="ECO:0000256" key="2">
    <source>
        <dbReference type="SAM" id="MobiDB-lite"/>
    </source>
</evidence>
<dbReference type="STRING" id="188477.A0A3S1B4C0"/>
<feature type="compositionally biased region" description="Low complexity" evidence="2">
    <location>
        <begin position="778"/>
        <end position="797"/>
    </location>
</feature>
<reference evidence="3 4" key="1">
    <citation type="submission" date="2019-01" db="EMBL/GenBank/DDBJ databases">
        <title>A draft genome assembly of the solar-powered sea slug Elysia chlorotica.</title>
        <authorList>
            <person name="Cai H."/>
            <person name="Li Q."/>
            <person name="Fang X."/>
            <person name="Li J."/>
            <person name="Curtis N.E."/>
            <person name="Altenburger A."/>
            <person name="Shibata T."/>
            <person name="Feng M."/>
            <person name="Maeda T."/>
            <person name="Schwartz J.A."/>
            <person name="Shigenobu S."/>
            <person name="Lundholm N."/>
            <person name="Nishiyama T."/>
            <person name="Yang H."/>
            <person name="Hasebe M."/>
            <person name="Li S."/>
            <person name="Pierce S.K."/>
            <person name="Wang J."/>
        </authorList>
    </citation>
    <scope>NUCLEOTIDE SEQUENCE [LARGE SCALE GENOMIC DNA]</scope>
    <source>
        <strain evidence="3">EC2010</strain>
        <tissue evidence="3">Whole organism of an adult</tissue>
    </source>
</reference>
<feature type="coiled-coil region" evidence="1">
    <location>
        <begin position="1177"/>
        <end position="1243"/>
    </location>
</feature>
<feature type="coiled-coil region" evidence="1">
    <location>
        <begin position="705"/>
        <end position="760"/>
    </location>
</feature>
<feature type="compositionally biased region" description="Basic residues" evidence="2">
    <location>
        <begin position="21"/>
        <end position="32"/>
    </location>
</feature>
<organism evidence="3 4">
    <name type="scientific">Elysia chlorotica</name>
    <name type="common">Eastern emerald elysia</name>
    <name type="synonym">Sea slug</name>
    <dbReference type="NCBI Taxonomy" id="188477"/>
    <lineage>
        <taxon>Eukaryota</taxon>
        <taxon>Metazoa</taxon>
        <taxon>Spiralia</taxon>
        <taxon>Lophotrochozoa</taxon>
        <taxon>Mollusca</taxon>
        <taxon>Gastropoda</taxon>
        <taxon>Heterobranchia</taxon>
        <taxon>Euthyneura</taxon>
        <taxon>Panpulmonata</taxon>
        <taxon>Sacoglossa</taxon>
        <taxon>Placobranchoidea</taxon>
        <taxon>Plakobranchidae</taxon>
        <taxon>Elysia</taxon>
    </lineage>
</organism>
<dbReference type="Gene3D" id="1.20.58.60">
    <property type="match status" value="1"/>
</dbReference>
<evidence type="ECO:0000313" key="3">
    <source>
        <dbReference type="EMBL" id="RUS79544.1"/>
    </source>
</evidence>
<dbReference type="PANTHER" id="PTHR18937">
    <property type="entry name" value="STRUCTURAL MAINTENANCE OF CHROMOSOMES SMC FAMILY MEMBER"/>
    <property type="match status" value="1"/>
</dbReference>
<feature type="region of interest" description="Disordered" evidence="2">
    <location>
        <begin position="21"/>
        <end position="61"/>
    </location>
</feature>
<feature type="region of interest" description="Disordered" evidence="2">
    <location>
        <begin position="92"/>
        <end position="115"/>
    </location>
</feature>
<sequence>MESKEDRLKKLEAGKEKLAAFRKRKATKKKRDIQKNVDATDLDAGDMQNHENGIGFDPPSLTDMKDVWSDLAAFRKRKATKKKRDIQKNVDATDLDAGDMQNHENGIGFDPSSLTDMKDVWSDSDQLSCTSEDEWSTEEMPSKSTVFLEAKLAQAKHRIAELEEAMEGKQLALDAAIKNSETSKLQGTFNAEASNIESSSVDENPELTEFESALAQRDALLSQLSATLFESLGNTELNATVQAQVDALAEHVYQLQTQLHQADKTLEEQLALHNSSAKAVHDAKFQMLQLQEIITNKDQELALLTQQRNQAMLPEPSQNIGDGGSQPEIEDQIVAEVASNLSYAPEPPASKEQVWALREEEWVAREKEWMSQEQRWALRDEERASREQLLQASIESQAAQIRNLSTSLEAMKAEEQKLQATCAQLEAQLEDAHTMAADKLSRLELELQELREAHESDQNQIQSLSQVRQELEEKVDSQNASLSQKEALQEEYDALSSKYTECLSLLRDSELAKCDLEQKLQLVNLSTSAVDSNTELDRVKLNHQDESEKQIESLKNYVELENKYSVDIDALNNKINELQSVVQKSEAALQDARNATEAERGSVAELQKALQEKNEQLGEQDLKLLQLEEACKSLESENRKIQQVLDSKEKIATSQAVEYKTAQDALQQLEKERCSYADQIAALQGELISAEHVHGVEQSELQYHRDKMEEHMENMQTEIESLQAKLKEVEFKLTAEQDSKVELLEKIHKLENELETATGEEYSLLQSIQSLSNKLEPLQEQLQTSESGSETSESELSTEAKRNLSEISRKECDMLVSKIDSLTRGMDQCKSQLENSEAMVNDLTEKLKHSEETLSSTKMELNNVQQINMTSAKETEIQLEKLQARASEAEQLQTRVAALEDMEQQLLERDKCQEELQKQLEDTVSHWQKLQRIVQEKEVDLQKSEEMLEEQQRICATLRKTFNEEREEFESEINGLKDTLQHEKDERTKVDCEVWDLRGKVQILEGEIEVLTDTKCSNMAVLSGTVAKLQTELTQAKARSEIREAEILAVQQGIEERVENLTIDITEKDTEIGSLKRDAQVKEKEISDLKTELSGVRDENMEQKAALVQVENAVTTLKAQLEGKDLEIKDLTSSDQSEKEKMQVLEIELDGLRKAFAEISSSVNQNISGPEDLLAEFKKKEEDFVQLQSVVRQLEADLENERCSNKQAVEAVETEFEKTREELESTLAERSTLQKELAVMKLQASDVGNSHEQLQAAHSEVLLKLDDRDQSLQSVAQEKESIGAELAQIKERLCQVEADHNLLLGTHSDLQAKHKEMETTLQGAEKRKCELETELAQVRDELSMLKTTR</sequence>
<evidence type="ECO:0000313" key="4">
    <source>
        <dbReference type="Proteomes" id="UP000271974"/>
    </source>
</evidence>
<dbReference type="OrthoDB" id="6163263at2759"/>
<keyword evidence="4" id="KW-1185">Reference proteome</keyword>
<feature type="coiled-coil region" evidence="1">
    <location>
        <begin position="145"/>
        <end position="179"/>
    </location>
</feature>
<feature type="coiled-coil region" evidence="1">
    <location>
        <begin position="561"/>
        <end position="672"/>
    </location>
</feature>
<evidence type="ECO:0000256" key="1">
    <source>
        <dbReference type="SAM" id="Coils"/>
    </source>
</evidence>
<keyword evidence="1" id="KW-0175">Coiled coil</keyword>